<dbReference type="Proteomes" id="UP000009891">
    <property type="component" value="Unassembled WGS sequence"/>
</dbReference>
<organism evidence="2 3">
    <name type="scientific">Veillonella seminalis ACS-216-V-Col6b</name>
    <dbReference type="NCBI Taxonomy" id="883156"/>
    <lineage>
        <taxon>Bacteria</taxon>
        <taxon>Bacillati</taxon>
        <taxon>Bacillota</taxon>
        <taxon>Negativicutes</taxon>
        <taxon>Veillonellales</taxon>
        <taxon>Veillonellaceae</taxon>
        <taxon>Veillonella</taxon>
    </lineage>
</organism>
<feature type="transmembrane region" description="Helical" evidence="1">
    <location>
        <begin position="59"/>
        <end position="76"/>
    </location>
</feature>
<dbReference type="InterPro" id="IPR007039">
    <property type="entry name" value="TrbC/VirB2"/>
</dbReference>
<dbReference type="HOGENOM" id="CLU_2195800_0_0_9"/>
<keyword evidence="1" id="KW-0812">Transmembrane</keyword>
<comment type="caution">
    <text evidence="2">The sequence shown here is derived from an EMBL/GenBank/DDBJ whole genome shotgun (WGS) entry which is preliminary data.</text>
</comment>
<accession>K9D2P3</accession>
<dbReference type="RefSeq" id="WP_006556982.1">
    <property type="nucleotide sequence ID" value="NZ_JH992939.1"/>
</dbReference>
<dbReference type="AlphaFoldDB" id="K9D2P3"/>
<evidence type="ECO:0000313" key="3">
    <source>
        <dbReference type="Proteomes" id="UP000009891"/>
    </source>
</evidence>
<keyword evidence="1" id="KW-1133">Transmembrane helix</keyword>
<evidence type="ECO:0000256" key="1">
    <source>
        <dbReference type="SAM" id="Phobius"/>
    </source>
</evidence>
<feature type="transmembrane region" description="Helical" evidence="1">
    <location>
        <begin position="83"/>
        <end position="104"/>
    </location>
</feature>
<proteinExistence type="predicted"/>
<sequence>MKKLLNYMKGISLKSFVLPAFLTLLLVSVPHTGDAAITLPWNNVLEDISDQLRETARILSILGMIVCAIGLAAGNAGDGMKKVLIVILAVCIAAYAATFVNSMWSQIK</sequence>
<name>K9D2P3_9FIRM</name>
<dbReference type="STRING" id="883156.HMPREF9282_02098"/>
<evidence type="ECO:0008006" key="4">
    <source>
        <dbReference type="Google" id="ProtNLM"/>
    </source>
</evidence>
<dbReference type="EMBL" id="AHAF01000023">
    <property type="protein sequence ID" value="EKU77381.1"/>
    <property type="molecule type" value="Genomic_DNA"/>
</dbReference>
<dbReference type="PATRIC" id="fig|883156.3.peg.2052"/>
<dbReference type="Pfam" id="PF04956">
    <property type="entry name" value="TrbC"/>
    <property type="match status" value="1"/>
</dbReference>
<evidence type="ECO:0000313" key="2">
    <source>
        <dbReference type="EMBL" id="EKU77381.1"/>
    </source>
</evidence>
<keyword evidence="3" id="KW-1185">Reference proteome</keyword>
<reference evidence="2 3" key="1">
    <citation type="submission" date="2012-09" db="EMBL/GenBank/DDBJ databases">
        <title>The Genome Sequence of Veillonella ratti ACS-216-V-COL6B.</title>
        <authorList>
            <consortium name="The Broad Institute Genome Sequencing Platform"/>
            <person name="Earl A."/>
            <person name="Ward D."/>
            <person name="Feldgarden M."/>
            <person name="Gevers D."/>
            <person name="Saerens B."/>
            <person name="Vaneechoutte M."/>
            <person name="Walker B."/>
            <person name="Young S.K."/>
            <person name="Zeng Q."/>
            <person name="Gargeya S."/>
            <person name="Fitzgerald M."/>
            <person name="Haas B."/>
            <person name="Abouelleil A."/>
            <person name="Alvarado L."/>
            <person name="Arachchi H.M."/>
            <person name="Berlin A."/>
            <person name="Chapman S.B."/>
            <person name="Goldberg J."/>
            <person name="Griggs A."/>
            <person name="Gujja S."/>
            <person name="Hansen M."/>
            <person name="Howarth C."/>
            <person name="Imamovic A."/>
            <person name="Larimer J."/>
            <person name="McCowen C."/>
            <person name="Montmayeur A."/>
            <person name="Murphy C."/>
            <person name="Neiman D."/>
            <person name="Pearson M."/>
            <person name="Priest M."/>
            <person name="Roberts A."/>
            <person name="Saif S."/>
            <person name="Shea T."/>
            <person name="Sisk P."/>
            <person name="Sykes S."/>
            <person name="Wortman J."/>
            <person name="Nusbaum C."/>
            <person name="Birren B."/>
        </authorList>
    </citation>
    <scope>NUCLEOTIDE SEQUENCE [LARGE SCALE GENOMIC DNA]</scope>
    <source>
        <strain evidence="2 3">ACS-216-V-Col6b</strain>
    </source>
</reference>
<gene>
    <name evidence="2" type="ORF">HMPREF9282_02098</name>
</gene>
<protein>
    <recommendedName>
        <fullName evidence="4">Conjugal transfer protein TrbC</fullName>
    </recommendedName>
</protein>
<keyword evidence="1" id="KW-0472">Membrane</keyword>